<gene>
    <name evidence="1" type="ORF">Tco_1030797</name>
</gene>
<keyword evidence="2" id="KW-1185">Reference proteome</keyword>
<name>A0ABQ5G7K2_9ASTR</name>
<protein>
    <submittedName>
        <fullName evidence="1">Uncharacterized protein</fullName>
    </submittedName>
</protein>
<evidence type="ECO:0000313" key="2">
    <source>
        <dbReference type="Proteomes" id="UP001151760"/>
    </source>
</evidence>
<sequence>MSQRGKRGKTKGKKTYPPESFYIDFNKDGLAIGPTRYRFATWFSLELKSRISYNLEWDEVPEAMKD</sequence>
<comment type="caution">
    <text evidence="1">The sequence shown here is derived from an EMBL/GenBank/DDBJ whole genome shotgun (WGS) entry which is preliminary data.</text>
</comment>
<reference evidence="1" key="1">
    <citation type="journal article" date="2022" name="Int. J. Mol. Sci.">
        <title>Draft Genome of Tanacetum Coccineum: Genomic Comparison of Closely Related Tanacetum-Family Plants.</title>
        <authorList>
            <person name="Yamashiro T."/>
            <person name="Shiraishi A."/>
            <person name="Nakayama K."/>
            <person name="Satake H."/>
        </authorList>
    </citation>
    <scope>NUCLEOTIDE SEQUENCE</scope>
</reference>
<proteinExistence type="predicted"/>
<dbReference type="Proteomes" id="UP001151760">
    <property type="component" value="Unassembled WGS sequence"/>
</dbReference>
<evidence type="ECO:0000313" key="1">
    <source>
        <dbReference type="EMBL" id="GJT71511.1"/>
    </source>
</evidence>
<dbReference type="EMBL" id="BQNB010018173">
    <property type="protein sequence ID" value="GJT71511.1"/>
    <property type="molecule type" value="Genomic_DNA"/>
</dbReference>
<feature type="non-terminal residue" evidence="1">
    <location>
        <position position="66"/>
    </location>
</feature>
<organism evidence="1 2">
    <name type="scientific">Tanacetum coccineum</name>
    <dbReference type="NCBI Taxonomy" id="301880"/>
    <lineage>
        <taxon>Eukaryota</taxon>
        <taxon>Viridiplantae</taxon>
        <taxon>Streptophyta</taxon>
        <taxon>Embryophyta</taxon>
        <taxon>Tracheophyta</taxon>
        <taxon>Spermatophyta</taxon>
        <taxon>Magnoliopsida</taxon>
        <taxon>eudicotyledons</taxon>
        <taxon>Gunneridae</taxon>
        <taxon>Pentapetalae</taxon>
        <taxon>asterids</taxon>
        <taxon>campanulids</taxon>
        <taxon>Asterales</taxon>
        <taxon>Asteraceae</taxon>
        <taxon>Asteroideae</taxon>
        <taxon>Anthemideae</taxon>
        <taxon>Anthemidinae</taxon>
        <taxon>Tanacetum</taxon>
    </lineage>
</organism>
<reference evidence="1" key="2">
    <citation type="submission" date="2022-01" db="EMBL/GenBank/DDBJ databases">
        <authorList>
            <person name="Yamashiro T."/>
            <person name="Shiraishi A."/>
            <person name="Satake H."/>
            <person name="Nakayama K."/>
        </authorList>
    </citation>
    <scope>NUCLEOTIDE SEQUENCE</scope>
</reference>
<accession>A0ABQ5G7K2</accession>